<dbReference type="OrthoDB" id="6163239at2759"/>
<feature type="region of interest" description="Disordered" evidence="1">
    <location>
        <begin position="1554"/>
        <end position="1581"/>
    </location>
</feature>
<feature type="compositionally biased region" description="Low complexity" evidence="1">
    <location>
        <begin position="1562"/>
        <end position="1572"/>
    </location>
</feature>
<dbReference type="GO" id="GO:0008017">
    <property type="term" value="F:microtubule binding"/>
    <property type="evidence" value="ECO:0007669"/>
    <property type="project" value="TreeGrafter"/>
</dbReference>
<feature type="compositionally biased region" description="Polar residues" evidence="1">
    <location>
        <begin position="762"/>
        <end position="785"/>
    </location>
</feature>
<dbReference type="GO" id="GO:0005829">
    <property type="term" value="C:cytosol"/>
    <property type="evidence" value="ECO:0007669"/>
    <property type="project" value="TreeGrafter"/>
</dbReference>
<feature type="region of interest" description="Disordered" evidence="1">
    <location>
        <begin position="1961"/>
        <end position="2024"/>
    </location>
</feature>
<feature type="compositionally biased region" description="Low complexity" evidence="1">
    <location>
        <begin position="198"/>
        <end position="217"/>
    </location>
</feature>
<feature type="compositionally biased region" description="Basic and acidic residues" evidence="1">
    <location>
        <begin position="1813"/>
        <end position="1823"/>
    </location>
</feature>
<evidence type="ECO:0000256" key="1">
    <source>
        <dbReference type="SAM" id="MobiDB-lite"/>
    </source>
</evidence>
<evidence type="ECO:0000313" key="2">
    <source>
        <dbReference type="EMBL" id="KAG9468129.1"/>
    </source>
</evidence>
<feature type="compositionally biased region" description="Basic and acidic residues" evidence="1">
    <location>
        <begin position="341"/>
        <end position="356"/>
    </location>
</feature>
<feature type="compositionally biased region" description="Basic and acidic residues" evidence="1">
    <location>
        <begin position="1374"/>
        <end position="1385"/>
    </location>
</feature>
<proteinExistence type="predicted"/>
<feature type="region of interest" description="Disordered" evidence="1">
    <location>
        <begin position="1621"/>
        <end position="1640"/>
    </location>
</feature>
<feature type="region of interest" description="Disordered" evidence="1">
    <location>
        <begin position="736"/>
        <end position="866"/>
    </location>
</feature>
<feature type="compositionally biased region" description="Basic and acidic residues" evidence="1">
    <location>
        <begin position="363"/>
        <end position="374"/>
    </location>
</feature>
<feature type="compositionally biased region" description="Low complexity" evidence="1">
    <location>
        <begin position="2014"/>
        <end position="2024"/>
    </location>
</feature>
<feature type="compositionally biased region" description="Polar residues" evidence="1">
    <location>
        <begin position="1716"/>
        <end position="1731"/>
    </location>
</feature>
<name>A0A8J6EFE3_ELECQ</name>
<evidence type="ECO:0008006" key="4">
    <source>
        <dbReference type="Google" id="ProtNLM"/>
    </source>
</evidence>
<feature type="region of interest" description="Disordered" evidence="1">
    <location>
        <begin position="1360"/>
        <end position="1385"/>
    </location>
</feature>
<feature type="compositionally biased region" description="Basic and acidic residues" evidence="1">
    <location>
        <begin position="605"/>
        <end position="614"/>
    </location>
</feature>
<feature type="compositionally biased region" description="Low complexity" evidence="1">
    <location>
        <begin position="456"/>
        <end position="474"/>
    </location>
</feature>
<accession>A0A8J6EFE3</accession>
<feature type="region of interest" description="Disordered" evidence="1">
    <location>
        <begin position="196"/>
        <end position="245"/>
    </location>
</feature>
<feature type="region of interest" description="Disordered" evidence="1">
    <location>
        <begin position="1714"/>
        <end position="1924"/>
    </location>
</feature>
<feature type="compositionally biased region" description="Polar residues" evidence="1">
    <location>
        <begin position="1002"/>
        <end position="1014"/>
    </location>
</feature>
<feature type="region of interest" description="Disordered" evidence="1">
    <location>
        <begin position="585"/>
        <end position="623"/>
    </location>
</feature>
<evidence type="ECO:0000313" key="3">
    <source>
        <dbReference type="Proteomes" id="UP000770717"/>
    </source>
</evidence>
<dbReference type="PANTHER" id="PTHR21553">
    <property type="entry name" value="ALMS1-RELATED"/>
    <property type="match status" value="1"/>
</dbReference>
<feature type="compositionally biased region" description="Polar residues" evidence="1">
    <location>
        <begin position="441"/>
        <end position="455"/>
    </location>
</feature>
<feature type="compositionally biased region" description="Basic and acidic residues" evidence="1">
    <location>
        <begin position="1180"/>
        <end position="1205"/>
    </location>
</feature>
<feature type="region of interest" description="Disordered" evidence="1">
    <location>
        <begin position="427"/>
        <end position="474"/>
    </location>
</feature>
<feature type="compositionally biased region" description="Low complexity" evidence="1">
    <location>
        <begin position="1865"/>
        <end position="1877"/>
    </location>
</feature>
<feature type="region of interest" description="Disordered" evidence="1">
    <location>
        <begin position="690"/>
        <end position="715"/>
    </location>
</feature>
<dbReference type="PANTHER" id="PTHR21553:SF22">
    <property type="entry name" value="CENTROSOME-ASSOCIATED PROTEIN ALMS1"/>
    <property type="match status" value="1"/>
</dbReference>
<dbReference type="GO" id="GO:0046599">
    <property type="term" value="P:regulation of centriole replication"/>
    <property type="evidence" value="ECO:0007669"/>
    <property type="project" value="TreeGrafter"/>
</dbReference>
<feature type="compositionally biased region" description="Low complexity" evidence="1">
    <location>
        <begin position="786"/>
        <end position="800"/>
    </location>
</feature>
<feature type="compositionally biased region" description="Basic residues" evidence="1">
    <location>
        <begin position="2135"/>
        <end position="2144"/>
    </location>
</feature>
<feature type="region of interest" description="Disordered" evidence="1">
    <location>
        <begin position="1"/>
        <end position="21"/>
    </location>
</feature>
<feature type="compositionally biased region" description="Polar residues" evidence="1">
    <location>
        <begin position="1878"/>
        <end position="1889"/>
    </location>
</feature>
<dbReference type="GO" id="GO:0005814">
    <property type="term" value="C:centriole"/>
    <property type="evidence" value="ECO:0007669"/>
    <property type="project" value="TreeGrafter"/>
</dbReference>
<gene>
    <name evidence="2" type="ORF">GDO78_013712</name>
</gene>
<feature type="compositionally biased region" description="Basic and acidic residues" evidence="1">
    <location>
        <begin position="1747"/>
        <end position="1758"/>
    </location>
</feature>
<feature type="compositionally biased region" description="Basic and acidic residues" evidence="1">
    <location>
        <begin position="2103"/>
        <end position="2115"/>
    </location>
</feature>
<feature type="region of interest" description="Disordered" evidence="1">
    <location>
        <begin position="999"/>
        <end position="1026"/>
    </location>
</feature>
<feature type="compositionally biased region" description="Basic and acidic residues" evidence="1">
    <location>
        <begin position="1236"/>
        <end position="1253"/>
    </location>
</feature>
<feature type="compositionally biased region" description="Polar residues" evidence="1">
    <location>
        <begin position="1626"/>
        <end position="1640"/>
    </location>
</feature>
<feature type="compositionally biased region" description="Polar residues" evidence="1">
    <location>
        <begin position="1135"/>
        <end position="1145"/>
    </location>
</feature>
<feature type="compositionally biased region" description="Low complexity" evidence="1">
    <location>
        <begin position="1015"/>
        <end position="1026"/>
    </location>
</feature>
<keyword evidence="3" id="KW-1185">Reference proteome</keyword>
<feature type="region of interest" description="Disordered" evidence="1">
    <location>
        <begin position="306"/>
        <end position="379"/>
    </location>
</feature>
<comment type="caution">
    <text evidence="2">The sequence shown here is derived from an EMBL/GenBank/DDBJ whole genome shotgun (WGS) entry which is preliminary data.</text>
</comment>
<feature type="compositionally biased region" description="Low complexity" evidence="1">
    <location>
        <begin position="809"/>
        <end position="820"/>
    </location>
</feature>
<dbReference type="Proteomes" id="UP000770717">
    <property type="component" value="Unassembled WGS sequence"/>
</dbReference>
<protein>
    <recommendedName>
        <fullName evidence="4">Alstrom syndrome protein 1</fullName>
    </recommendedName>
</protein>
<organism evidence="2 3">
    <name type="scientific">Eleutherodactylus coqui</name>
    <name type="common">Puerto Rican coqui</name>
    <dbReference type="NCBI Taxonomy" id="57060"/>
    <lineage>
        <taxon>Eukaryota</taxon>
        <taxon>Metazoa</taxon>
        <taxon>Chordata</taxon>
        <taxon>Craniata</taxon>
        <taxon>Vertebrata</taxon>
        <taxon>Euteleostomi</taxon>
        <taxon>Amphibia</taxon>
        <taxon>Batrachia</taxon>
        <taxon>Anura</taxon>
        <taxon>Neobatrachia</taxon>
        <taxon>Hyloidea</taxon>
        <taxon>Eleutherodactylidae</taxon>
        <taxon>Eleutherodactylinae</taxon>
        <taxon>Eleutherodactylus</taxon>
        <taxon>Eleutherodactylus</taxon>
    </lineage>
</organism>
<dbReference type="EMBL" id="WNTK01001040">
    <property type="protein sequence ID" value="KAG9468129.1"/>
    <property type="molecule type" value="Genomic_DNA"/>
</dbReference>
<feature type="region of interest" description="Disordered" evidence="1">
    <location>
        <begin position="2089"/>
        <end position="2154"/>
    </location>
</feature>
<dbReference type="GO" id="GO:0005813">
    <property type="term" value="C:centrosome"/>
    <property type="evidence" value="ECO:0007669"/>
    <property type="project" value="TreeGrafter"/>
</dbReference>
<sequence length="2154" mass="234858">MVAYGERTDFPSLEEGTLPLGTDLKKGSCAGLGHAPQLEVQDSHLSPRLPLLIADSSPGHKFFEDTLFQKTEVDDFAPLRASLDMSEFPGPPSQSLQMSDAVELASKEVTMDQEEGCTSLSQHYLKTTLDDTLHGGTLPYPSSFSHKEKDDKLESAVSKLTSFYVIEEKLASEDGAFLNSKVPAPVLLKLLEKEVGMSSSSGNTSRRSSKSSSASGSENANGVKQQEPDPEDQSLNTSEPEELFDPRTTSLQSLQESFRDSSQVDFLKDVEGETEEHSGITLRQSKPSYQPLKEALHKQLCSEIQQRYQERSMSDTTKSRRKTIRPENLSDLSKIPTEPPSKIDDTTEEAHLRDELSTSSSCHIERGHKDREMSHSGNTPVDEILFLGRLPHPISQSTPGTFTMNRKPLSGRIQQIKAKLTGFDMSLNEEPSAEPSERNKTPSAAHQSVQSSQGYPESSDSQRSSSPQRRRIQSLPSLNYIEKVGAWNTSQSFDALVLRGLTGVSPKKLAYNAVADSLNRMLSRQTSATTPKNGLSDSVKATSSMTNLSVAEKESSVISQITRSQSYNSVLPGRDQSEVEVVETTKSEASQSHVLLRGSSSTSDHASKWVEKNTRGSSIGGQDLLATQKFSDYKDNSRSEQEKTLDISGNRGCNLVTMDRFSDVSLDQDCANSSQSSNEDKEILQRSMTSAKHALRKREGTNDGSPAGEMSRKQELDIEERIPTYLRNLGIDQSPSAILTPFAPKGPIREPEFSPTELRTIKGSTATPSRSMRLSEGGSQSAVNISQSSLYSSTSTTSVSIPMGSDGGPESPLPTETSPPFGSRSDDRPISQDDAITRGAGSDPGVLSHHVERSPGDQPIDDPKSLSQRFIIEDNVESVRVKELVEQFGGFDGTTLHDDVHEQAPSSHGYSKKPLTVIPVDDSFVGSKTLKEIQKLLAEADDVALGRASSSLSLVSPVGDPYTKVPTRCLNLEDSLNSRSASPLDLLVKNMSWDSSFNSSSTGDLLNKDSSATWNNDSLRSSSLRDNSYLGEPVGNKSPLAAPFSQWGRSEPEGCSKAITNKMTPSAAAVRAERDLADVTERVQRNKQLLSSVSTSVGGLKTALAATGTGYVRRSEMESDESSGDSLAARVTNLLRNDTPSTFTAQGRQSAEEEERRARGSVKLRLTSRPMTPDTELSEEDRRRIEEIKRELLDRAKEAEKDPSHPSKLASSGDSEQFRLHLTPSPFQLPVTSSHDFMEDRRDRSSDTRDSNSQHKATYGGMTKDGFSVMSDQPPPTSAACQVDPMTELHRQEAPRRNVNELEKENLLLIKATEEATKPISSITFSSRKRSSPLCSSPDGGSQLLPSDFQVVFDKSPINQGLDLRPSSPAPSASHKDQHVYHEDPSLSHPVYKDVAPALVTSQQWRTGDSTTQESSASSWAIVKEYSAAASILPTSAPSSEKFSMFPCPQKENLDPGYKNVNLEGSAINNHDNQMESYGGEDQLRPYSGLISVEKVGGDGLLQSSSQEFQTQPTISSPTLKALSCIHVTISPKEDMKVLDVSTALVSLQADNGLRADEDPSRSSSANLFRSSQVPSHNDTLAGRVSLSSSHINPIGGSKDFHEDIGLFMGKENITSRLIQSERQRSPLSDATTQITTESPQKTTFSAEIFVEGSPRGAVTSPTLKVKQTFEQQTPSHTSLSCLSRATDQPLLLPYRPLGSPELFYVPFMEGGSRLSPVSTTESSHPGSNDAISPKFPPNVLGSATEKSSDPSIPRHTEGIYSKETSPETAEWKQRPARGPTDDLEASQHPRPCQAEKESGNFNKMSFSTIHPRSAEPPERSDPGRLQPFPASSLEDEFLPLQPEIDYSQDQPNANLPARSTALEATARARTYSATSTELSGQSHKSAQTPGEPGRSPHGSLDGRVSRGDGGRRSSQSVLANQSLDDLWARYTESRGRQMTQPSNKLEGSLVERLERLARLLQNPPPHSLMPSKGEKEENSQKRKTKKPAQEQWCSGKPGADSLEDGSVGKPYQDSADSSSLHSDLLSDVRRTVTNSATTESQTGSDTLSGSGSASTIDTIRLVNAFGPERVLPSSRLGRLYSTIHLQKKRTDETVKRSKRERAKAEMQELRRSEMAESESVASSNSLWEPSPALRQKRSSRRLNKGVQAGRSPF</sequence>
<reference evidence="2" key="1">
    <citation type="thesis" date="2020" institute="ProQuest LLC" country="789 East Eisenhower Parkway, Ann Arbor, MI, USA">
        <title>Comparative Genomics and Chromosome Evolution.</title>
        <authorList>
            <person name="Mudd A.B."/>
        </authorList>
    </citation>
    <scope>NUCLEOTIDE SEQUENCE</scope>
    <source>
        <strain evidence="2">HN-11 Male</strain>
        <tissue evidence="2">Kidney and liver</tissue>
    </source>
</reference>
<feature type="region of interest" description="Disordered" evidence="1">
    <location>
        <begin position="2035"/>
        <end position="2054"/>
    </location>
</feature>
<feature type="compositionally biased region" description="Polar residues" evidence="1">
    <location>
        <begin position="1800"/>
        <end position="1811"/>
    </location>
</feature>
<feature type="region of interest" description="Disordered" evidence="1">
    <location>
        <begin position="1135"/>
        <end position="1265"/>
    </location>
</feature>
<feature type="compositionally biased region" description="Polar residues" evidence="1">
    <location>
        <begin position="587"/>
        <end position="604"/>
    </location>
</feature>